<dbReference type="AlphaFoldDB" id="A0ABD3EP33"/>
<evidence type="ECO:0000256" key="1">
    <source>
        <dbReference type="SAM" id="MobiDB-lite"/>
    </source>
</evidence>
<feature type="compositionally biased region" description="Low complexity" evidence="1">
    <location>
        <begin position="1"/>
        <end position="20"/>
    </location>
</feature>
<gene>
    <name evidence="2" type="ORF">CASFOL_000832</name>
</gene>
<name>A0ABD3EP33_9LAMI</name>
<evidence type="ECO:0000313" key="3">
    <source>
        <dbReference type="Proteomes" id="UP001632038"/>
    </source>
</evidence>
<dbReference type="EMBL" id="JAVIJP010000002">
    <property type="protein sequence ID" value="KAL3655046.1"/>
    <property type="molecule type" value="Genomic_DNA"/>
</dbReference>
<proteinExistence type="predicted"/>
<feature type="region of interest" description="Disordered" evidence="1">
    <location>
        <begin position="1"/>
        <end position="37"/>
    </location>
</feature>
<accession>A0ABD3EP33</accession>
<sequence length="37" mass="4180">MHPIVSSSSPHRQRPRQQQPNHGPDSKTLESCAFPKL</sequence>
<evidence type="ECO:0000313" key="2">
    <source>
        <dbReference type="EMBL" id="KAL3655046.1"/>
    </source>
</evidence>
<comment type="caution">
    <text evidence="2">The sequence shown here is derived from an EMBL/GenBank/DDBJ whole genome shotgun (WGS) entry which is preliminary data.</text>
</comment>
<dbReference type="Proteomes" id="UP001632038">
    <property type="component" value="Unassembled WGS sequence"/>
</dbReference>
<organism evidence="2 3">
    <name type="scientific">Castilleja foliolosa</name>
    <dbReference type="NCBI Taxonomy" id="1961234"/>
    <lineage>
        <taxon>Eukaryota</taxon>
        <taxon>Viridiplantae</taxon>
        <taxon>Streptophyta</taxon>
        <taxon>Embryophyta</taxon>
        <taxon>Tracheophyta</taxon>
        <taxon>Spermatophyta</taxon>
        <taxon>Magnoliopsida</taxon>
        <taxon>eudicotyledons</taxon>
        <taxon>Gunneridae</taxon>
        <taxon>Pentapetalae</taxon>
        <taxon>asterids</taxon>
        <taxon>lamiids</taxon>
        <taxon>Lamiales</taxon>
        <taxon>Orobanchaceae</taxon>
        <taxon>Pedicularideae</taxon>
        <taxon>Castillejinae</taxon>
        <taxon>Castilleja</taxon>
    </lineage>
</organism>
<protein>
    <submittedName>
        <fullName evidence="2">Uncharacterized protein</fullName>
    </submittedName>
</protein>
<reference evidence="3" key="1">
    <citation type="journal article" date="2024" name="IScience">
        <title>Strigolactones Initiate the Formation of Haustorium-like Structures in Castilleja.</title>
        <authorList>
            <person name="Buerger M."/>
            <person name="Peterson D."/>
            <person name="Chory J."/>
        </authorList>
    </citation>
    <scope>NUCLEOTIDE SEQUENCE [LARGE SCALE GENOMIC DNA]</scope>
</reference>
<keyword evidence="3" id="KW-1185">Reference proteome</keyword>